<organism evidence="1 2">
    <name type="scientific">Salinivibrio proteolyticus</name>
    <dbReference type="NCBI Taxonomy" id="334715"/>
    <lineage>
        <taxon>Bacteria</taxon>
        <taxon>Pseudomonadati</taxon>
        <taxon>Pseudomonadota</taxon>
        <taxon>Gammaproteobacteria</taxon>
        <taxon>Vibrionales</taxon>
        <taxon>Vibrionaceae</taxon>
        <taxon>Salinivibrio</taxon>
    </lineage>
</organism>
<accession>A0ABY7LB62</accession>
<evidence type="ECO:0000313" key="1">
    <source>
        <dbReference type="EMBL" id="WBA13857.1"/>
    </source>
</evidence>
<name>A0ABY7LB62_9GAMM</name>
<proteinExistence type="predicted"/>
<evidence type="ECO:0008006" key="3">
    <source>
        <dbReference type="Google" id="ProtNLM"/>
    </source>
</evidence>
<dbReference type="RefSeq" id="WP_269597227.1">
    <property type="nucleotide sequence ID" value="NZ_CP114584.1"/>
</dbReference>
<sequence length="121" mass="13159">MQLDEYIKETLVQIAKGVRNAAEEVKSYGGRVNPAQEKNEYGVGGYDNNLTVRAIEERPERQMVKFDIGLKVSEKSGKGAGAKASVSVLSFSGGVNSSDEAHSAHRVQFDIPIDLPSQFSE</sequence>
<evidence type="ECO:0000313" key="2">
    <source>
        <dbReference type="Proteomes" id="UP001164676"/>
    </source>
</evidence>
<keyword evidence="2" id="KW-1185">Reference proteome</keyword>
<dbReference type="EMBL" id="CP114584">
    <property type="protein sequence ID" value="WBA13857.1"/>
    <property type="molecule type" value="Genomic_DNA"/>
</dbReference>
<gene>
    <name evidence="1" type="ORF">N7E60_08955</name>
</gene>
<dbReference type="Proteomes" id="UP001164676">
    <property type="component" value="Chromosome"/>
</dbReference>
<protein>
    <recommendedName>
        <fullName evidence="3">HK97 gp10 family phage protein</fullName>
    </recommendedName>
</protein>
<reference evidence="1" key="1">
    <citation type="submission" date="2022-09" db="EMBL/GenBank/DDBJ databases">
        <authorList>
            <person name="Li Z.-J."/>
        </authorList>
    </citation>
    <scope>NUCLEOTIDE SEQUENCE</scope>
    <source>
        <strain evidence="1">TGB10</strain>
    </source>
</reference>